<protein>
    <submittedName>
        <fullName evidence="1">Uncharacterized protein</fullName>
    </submittedName>
</protein>
<sequence>MGANMVPQEELPVLESFINIRNRLTALKKDSTKFIRAQDVLAIYKEIVKQLAKLTDIRTERSEGSSSLNTPIPGGFEPNRVDTIIADVFSIISLMFLTVGKSRESPAIYGQIASMRQILTHLDESGIYTESYLQGFKDRIDQLHDIIKHDRDEQRHPEAVLKYMQWRLDDNEAILKTLMESLGVLDVELVPIHNRLVALRKQLIALASQPKVPRAEFKPIVEELRKIDSKRVDGKFLGPGGSSVPEGQALLGGLIDSCFEIVHDIKAREAEDEVSAPLRPIYERLSQLVQQLEQLTHTHRWTLRETDLYNYLLQLREIDSMRVDGKFVNTQGEKARGQYVLLYLLRRCYGLIYRLMAESEPISEELVPVANKLSTIKKCLNEVLKYGGPYSARDLYPYHMALHQIDSLRKDGKFLADDGSVPEGQAILNAQLSEAHELLEMLKESMSDDDDDNDEDDE</sequence>
<proteinExistence type="predicted"/>
<dbReference type="PANTHER" id="PTHR28086">
    <property type="entry name" value="UPF0662 PROTEIN YPL260W"/>
    <property type="match status" value="1"/>
</dbReference>
<evidence type="ECO:0000313" key="1">
    <source>
        <dbReference type="EMBL" id="GMK54664.1"/>
    </source>
</evidence>
<reference evidence="1" key="2">
    <citation type="submission" date="2023-06" db="EMBL/GenBank/DDBJ databases">
        <authorList>
            <person name="Kobayashi Y."/>
            <person name="Kayamori A."/>
            <person name="Aoki K."/>
            <person name="Shiwa Y."/>
            <person name="Fujita N."/>
            <person name="Sugita T."/>
            <person name="Iwasaki W."/>
            <person name="Tanaka N."/>
            <person name="Takashima M."/>
        </authorList>
    </citation>
    <scope>NUCLEOTIDE SEQUENCE</scope>
    <source>
        <strain evidence="1">HIS016</strain>
    </source>
</reference>
<gene>
    <name evidence="1" type="ORF">CspeluHIS016_0112500</name>
</gene>
<comment type="caution">
    <text evidence="1">The sequence shown here is derived from an EMBL/GenBank/DDBJ whole genome shotgun (WGS) entry which is preliminary data.</text>
</comment>
<name>A0AAD3TQA7_9TREE</name>
<dbReference type="GO" id="GO:0005634">
    <property type="term" value="C:nucleus"/>
    <property type="evidence" value="ECO:0007669"/>
    <property type="project" value="TreeGrafter"/>
</dbReference>
<keyword evidence="2" id="KW-1185">Reference proteome</keyword>
<evidence type="ECO:0000313" key="2">
    <source>
        <dbReference type="Proteomes" id="UP001222932"/>
    </source>
</evidence>
<dbReference type="InterPro" id="IPR018810">
    <property type="entry name" value="UPF0662"/>
</dbReference>
<dbReference type="AlphaFoldDB" id="A0AAD3TQA7"/>
<dbReference type="Proteomes" id="UP001222932">
    <property type="component" value="Unassembled WGS sequence"/>
</dbReference>
<organism evidence="1 2">
    <name type="scientific">Cutaneotrichosporon spelunceum</name>
    <dbReference type="NCBI Taxonomy" id="1672016"/>
    <lineage>
        <taxon>Eukaryota</taxon>
        <taxon>Fungi</taxon>
        <taxon>Dikarya</taxon>
        <taxon>Basidiomycota</taxon>
        <taxon>Agaricomycotina</taxon>
        <taxon>Tremellomycetes</taxon>
        <taxon>Trichosporonales</taxon>
        <taxon>Trichosporonaceae</taxon>
        <taxon>Cutaneotrichosporon</taxon>
    </lineage>
</organism>
<dbReference type="EMBL" id="BTCM01000001">
    <property type="protein sequence ID" value="GMK54664.1"/>
    <property type="molecule type" value="Genomic_DNA"/>
</dbReference>
<dbReference type="GO" id="GO:0005737">
    <property type="term" value="C:cytoplasm"/>
    <property type="evidence" value="ECO:0007669"/>
    <property type="project" value="TreeGrafter"/>
</dbReference>
<dbReference type="PANTHER" id="PTHR28086:SF1">
    <property type="entry name" value="CU(2+) SUPPRESSING AND BLEOMYCIN SENSITIVE PROTEIN 1"/>
    <property type="match status" value="1"/>
</dbReference>
<reference evidence="1" key="1">
    <citation type="journal article" date="2023" name="BMC Genomics">
        <title>Chromosome-level genome assemblies of Cutaneotrichosporon spp. (Trichosporonales, Basidiomycota) reveal imbalanced evolution between nucleotide sequences and chromosome synteny.</title>
        <authorList>
            <person name="Kobayashi Y."/>
            <person name="Kayamori A."/>
            <person name="Aoki K."/>
            <person name="Shiwa Y."/>
            <person name="Matsutani M."/>
            <person name="Fujita N."/>
            <person name="Sugita T."/>
            <person name="Iwasaki W."/>
            <person name="Tanaka N."/>
            <person name="Takashima M."/>
        </authorList>
    </citation>
    <scope>NUCLEOTIDE SEQUENCE</scope>
    <source>
        <strain evidence="1">HIS016</strain>
    </source>
</reference>
<dbReference type="Pfam" id="PF10303">
    <property type="entry name" value="DUF2408"/>
    <property type="match status" value="2"/>
</dbReference>
<accession>A0AAD3TQA7</accession>